<evidence type="ECO:0000256" key="2">
    <source>
        <dbReference type="ARBA" id="ARBA00010058"/>
    </source>
</evidence>
<feature type="non-terminal residue" evidence="7">
    <location>
        <position position="1"/>
    </location>
</feature>
<proteinExistence type="inferred from homology"/>
<evidence type="ECO:0000313" key="7">
    <source>
        <dbReference type="EMBL" id="KAF9992350.1"/>
    </source>
</evidence>
<evidence type="ECO:0000313" key="8">
    <source>
        <dbReference type="Proteomes" id="UP000749646"/>
    </source>
</evidence>
<keyword evidence="4 6" id="KW-0009">Actin-binding</keyword>
<dbReference type="SMART" id="SM00392">
    <property type="entry name" value="PROF"/>
    <property type="match status" value="1"/>
</dbReference>
<keyword evidence="8" id="KW-1185">Reference proteome</keyword>
<dbReference type="InterPro" id="IPR036140">
    <property type="entry name" value="PFN_sf"/>
</dbReference>
<feature type="non-terminal residue" evidence="7">
    <location>
        <position position="89"/>
    </location>
</feature>
<dbReference type="Pfam" id="PF00235">
    <property type="entry name" value="Profilin"/>
    <property type="match status" value="1"/>
</dbReference>
<dbReference type="GO" id="GO:0003785">
    <property type="term" value="F:actin monomer binding"/>
    <property type="evidence" value="ECO:0007669"/>
    <property type="project" value="TreeGrafter"/>
</dbReference>
<evidence type="ECO:0000256" key="3">
    <source>
        <dbReference type="ARBA" id="ARBA00022490"/>
    </source>
</evidence>
<dbReference type="InterPro" id="IPR005455">
    <property type="entry name" value="PFN_euk"/>
</dbReference>
<dbReference type="CDD" id="cd00148">
    <property type="entry name" value="PROF"/>
    <property type="match status" value="1"/>
</dbReference>
<comment type="subcellular location">
    <subcellularLocation>
        <location evidence="1">Cytoplasm</location>
        <location evidence="1">Cytoskeleton</location>
    </subcellularLocation>
</comment>
<evidence type="ECO:0000256" key="6">
    <source>
        <dbReference type="RuleBase" id="RU003909"/>
    </source>
</evidence>
<dbReference type="AlphaFoldDB" id="A0A9P6MCR5"/>
<sequence>VIQSEIQKLIEAYDDPKDIQEKGLYLEDKKYFHLRSDEKSIYGRLGSTGVACVKTNQAIVIGIYGEKMQAGDCTVVVESLADYLRTTGY</sequence>
<evidence type="ECO:0000256" key="4">
    <source>
        <dbReference type="ARBA" id="ARBA00023203"/>
    </source>
</evidence>
<gene>
    <name evidence="7" type="primary">PFY1</name>
    <name evidence="7" type="ORF">BGZ65_012337</name>
</gene>
<dbReference type="EMBL" id="JAAAHW010002234">
    <property type="protein sequence ID" value="KAF9992350.1"/>
    <property type="molecule type" value="Genomic_DNA"/>
</dbReference>
<evidence type="ECO:0000256" key="5">
    <source>
        <dbReference type="ARBA" id="ARBA00023212"/>
    </source>
</evidence>
<protein>
    <recommendedName>
        <fullName evidence="6">Profilin</fullName>
    </recommendedName>
</protein>
<organism evidence="7 8">
    <name type="scientific">Modicella reniformis</name>
    <dbReference type="NCBI Taxonomy" id="1440133"/>
    <lineage>
        <taxon>Eukaryota</taxon>
        <taxon>Fungi</taxon>
        <taxon>Fungi incertae sedis</taxon>
        <taxon>Mucoromycota</taxon>
        <taxon>Mortierellomycotina</taxon>
        <taxon>Mortierellomycetes</taxon>
        <taxon>Mortierellales</taxon>
        <taxon>Mortierellaceae</taxon>
        <taxon>Modicella</taxon>
    </lineage>
</organism>
<dbReference type="GO" id="GO:0005856">
    <property type="term" value="C:cytoskeleton"/>
    <property type="evidence" value="ECO:0007669"/>
    <property type="project" value="UniProtKB-SubCell"/>
</dbReference>
<dbReference type="Gene3D" id="3.30.450.30">
    <property type="entry name" value="Dynein light chain 2a, cytoplasmic"/>
    <property type="match status" value="1"/>
</dbReference>
<comment type="caution">
    <text evidence="7">The sequence shown here is derived from an EMBL/GenBank/DDBJ whole genome shotgun (WGS) entry which is preliminary data.</text>
</comment>
<name>A0A9P6MCR5_9FUNG</name>
<dbReference type="PANTHER" id="PTHR11604:SF0">
    <property type="entry name" value="PROFILIN"/>
    <property type="match status" value="1"/>
</dbReference>
<evidence type="ECO:0000256" key="1">
    <source>
        <dbReference type="ARBA" id="ARBA00004245"/>
    </source>
</evidence>
<comment type="similarity">
    <text evidence="2 6">Belongs to the profilin family.</text>
</comment>
<dbReference type="PRINTS" id="PR00392">
    <property type="entry name" value="PROFILIN"/>
</dbReference>
<reference evidence="7" key="1">
    <citation type="journal article" date="2020" name="Fungal Divers.">
        <title>Resolving the Mortierellaceae phylogeny through synthesis of multi-gene phylogenetics and phylogenomics.</title>
        <authorList>
            <person name="Vandepol N."/>
            <person name="Liber J."/>
            <person name="Desiro A."/>
            <person name="Na H."/>
            <person name="Kennedy M."/>
            <person name="Barry K."/>
            <person name="Grigoriev I.V."/>
            <person name="Miller A.N."/>
            <person name="O'Donnell K."/>
            <person name="Stajich J.E."/>
            <person name="Bonito G."/>
        </authorList>
    </citation>
    <scope>NUCLEOTIDE SEQUENCE</scope>
    <source>
        <strain evidence="7">MES-2147</strain>
    </source>
</reference>
<dbReference type="OrthoDB" id="421374at2759"/>
<dbReference type="PANTHER" id="PTHR11604">
    <property type="entry name" value="PROFILIN"/>
    <property type="match status" value="1"/>
</dbReference>
<dbReference type="SUPFAM" id="SSF55770">
    <property type="entry name" value="Profilin (actin-binding protein)"/>
    <property type="match status" value="1"/>
</dbReference>
<accession>A0A9P6MCR5</accession>
<dbReference type="PRINTS" id="PR01640">
    <property type="entry name" value="PROFILINPLNT"/>
</dbReference>
<keyword evidence="3" id="KW-0963">Cytoplasm</keyword>
<keyword evidence="5" id="KW-0206">Cytoskeleton</keyword>
<dbReference type="Proteomes" id="UP000749646">
    <property type="component" value="Unassembled WGS sequence"/>
</dbReference>
<dbReference type="InterPro" id="IPR048278">
    <property type="entry name" value="PFN"/>
</dbReference>
<dbReference type="GO" id="GO:0005938">
    <property type="term" value="C:cell cortex"/>
    <property type="evidence" value="ECO:0007669"/>
    <property type="project" value="TreeGrafter"/>
</dbReference>